<evidence type="ECO:0000256" key="3">
    <source>
        <dbReference type="ARBA" id="ARBA00022692"/>
    </source>
</evidence>
<organism evidence="10 11">
    <name type="scientific">Aspergillus avenaceus</name>
    <dbReference type="NCBI Taxonomy" id="36643"/>
    <lineage>
        <taxon>Eukaryota</taxon>
        <taxon>Fungi</taxon>
        <taxon>Dikarya</taxon>
        <taxon>Ascomycota</taxon>
        <taxon>Pezizomycotina</taxon>
        <taxon>Eurotiomycetes</taxon>
        <taxon>Eurotiomycetidae</taxon>
        <taxon>Eurotiales</taxon>
        <taxon>Aspergillaceae</taxon>
        <taxon>Aspergillus</taxon>
        <taxon>Aspergillus subgen. Circumdati</taxon>
    </lineage>
</organism>
<feature type="transmembrane region" description="Helical" evidence="8">
    <location>
        <begin position="327"/>
        <end position="350"/>
    </location>
</feature>
<evidence type="ECO:0000256" key="4">
    <source>
        <dbReference type="ARBA" id="ARBA00022989"/>
    </source>
</evidence>
<dbReference type="InterPro" id="IPR006634">
    <property type="entry name" value="TLC-dom"/>
</dbReference>
<evidence type="ECO:0000313" key="10">
    <source>
        <dbReference type="EMBL" id="KAE8146092.1"/>
    </source>
</evidence>
<dbReference type="AlphaFoldDB" id="A0A5N6TID8"/>
<dbReference type="PIRSF" id="PIRSF005225">
    <property type="entry name" value="LAG1_LAC1"/>
    <property type="match status" value="1"/>
</dbReference>
<evidence type="ECO:0000256" key="5">
    <source>
        <dbReference type="ARBA" id="ARBA00023136"/>
    </source>
</evidence>
<dbReference type="Pfam" id="PF03798">
    <property type="entry name" value="TRAM_LAG1_CLN8"/>
    <property type="match status" value="1"/>
</dbReference>
<comment type="similarity">
    <text evidence="2">Belongs to the sphingosine N-acyltransferase family.</text>
</comment>
<dbReference type="GO" id="GO:0046513">
    <property type="term" value="P:ceramide biosynthetic process"/>
    <property type="evidence" value="ECO:0007669"/>
    <property type="project" value="InterPro"/>
</dbReference>
<keyword evidence="3 6" id="KW-0812">Transmembrane</keyword>
<dbReference type="InterPro" id="IPR016439">
    <property type="entry name" value="Lag1/Lac1-like"/>
</dbReference>
<keyword evidence="4 8" id="KW-1133">Transmembrane helix</keyword>
<dbReference type="PANTHER" id="PTHR12560:SF0">
    <property type="entry name" value="LD18904P"/>
    <property type="match status" value="1"/>
</dbReference>
<comment type="subcellular location">
    <subcellularLocation>
        <location evidence="1">Membrane</location>
        <topology evidence="1">Multi-pass membrane protein</topology>
    </subcellularLocation>
</comment>
<dbReference type="GO" id="GO:0050291">
    <property type="term" value="F:sphingosine N-acyltransferase activity"/>
    <property type="evidence" value="ECO:0007669"/>
    <property type="project" value="InterPro"/>
</dbReference>
<dbReference type="OrthoDB" id="537032at2759"/>
<evidence type="ECO:0000313" key="11">
    <source>
        <dbReference type="Proteomes" id="UP000325780"/>
    </source>
</evidence>
<evidence type="ECO:0000256" key="6">
    <source>
        <dbReference type="PROSITE-ProRule" id="PRU00205"/>
    </source>
</evidence>
<dbReference type="GO" id="GO:0016020">
    <property type="term" value="C:membrane"/>
    <property type="evidence" value="ECO:0007669"/>
    <property type="project" value="UniProtKB-SubCell"/>
</dbReference>
<name>A0A5N6TID8_ASPAV</name>
<feature type="domain" description="TLC" evidence="9">
    <location>
        <begin position="113"/>
        <end position="351"/>
    </location>
</feature>
<feature type="compositionally biased region" description="Basic and acidic residues" evidence="7">
    <location>
        <begin position="359"/>
        <end position="376"/>
    </location>
</feature>
<keyword evidence="5 6" id="KW-0472">Membrane</keyword>
<proteinExistence type="inferred from homology"/>
<evidence type="ECO:0000256" key="2">
    <source>
        <dbReference type="ARBA" id="ARBA00009808"/>
    </source>
</evidence>
<evidence type="ECO:0000256" key="1">
    <source>
        <dbReference type="ARBA" id="ARBA00004141"/>
    </source>
</evidence>
<sequence length="425" mass="48608">MSEPRSPVTPQSVPSYRPDNSRPGIPLLGISLNLIFILLFVHLSVPRLRPYTSKAVWLSHYNPDTGCYGVGSDDLYFIGFCVVSYTGLRAFSIENILAPLGRRWGISKSKDIRRFSEQAWLLCYFSLSWTLGMYIYCTSKYFLNLREMFTDWPTRELPGITKAYILGQWAFWQQQLLVIHIENRRKDHWQMLTHHIVAIVLIYTSYTLHLTRVANLVLILMDVVDIIFPLAKCLRYLGRSTMCDIMFGVFMLSWFLARHILYLITMWGIWEYMAEVIPIGCYHGSQGNLTGPTPLPEHGWLHMLEPFRRPSGTICFSKRVQWGFLGALGFLQILTVAWLVMIIQVALLVLKGGVANDIRSDSESEHDERDMRKNQNEEGAGVSAVDRKPWKRRGGMNMAASSSSVRLAGHSDPKDLLGRVGCEKH</sequence>
<reference evidence="10 11" key="1">
    <citation type="submission" date="2019-04" db="EMBL/GenBank/DDBJ databases">
        <title>Friends and foes A comparative genomics study of 23 Aspergillus species from section Flavi.</title>
        <authorList>
            <consortium name="DOE Joint Genome Institute"/>
            <person name="Kjaerbolling I."/>
            <person name="Vesth T."/>
            <person name="Frisvad J.C."/>
            <person name="Nybo J.L."/>
            <person name="Theobald S."/>
            <person name="Kildgaard S."/>
            <person name="Isbrandt T."/>
            <person name="Kuo A."/>
            <person name="Sato A."/>
            <person name="Lyhne E.K."/>
            <person name="Kogle M.E."/>
            <person name="Wiebenga A."/>
            <person name="Kun R.S."/>
            <person name="Lubbers R.J."/>
            <person name="Makela M.R."/>
            <person name="Barry K."/>
            <person name="Chovatia M."/>
            <person name="Clum A."/>
            <person name="Daum C."/>
            <person name="Haridas S."/>
            <person name="He G."/>
            <person name="LaButti K."/>
            <person name="Lipzen A."/>
            <person name="Mondo S."/>
            <person name="Riley R."/>
            <person name="Salamov A."/>
            <person name="Simmons B.A."/>
            <person name="Magnuson J.K."/>
            <person name="Henrissat B."/>
            <person name="Mortensen U.H."/>
            <person name="Larsen T.O."/>
            <person name="Devries R.P."/>
            <person name="Grigoriev I.V."/>
            <person name="Machida M."/>
            <person name="Baker S.E."/>
            <person name="Andersen M.R."/>
        </authorList>
    </citation>
    <scope>NUCLEOTIDE SEQUENCE [LARGE SCALE GENOMIC DNA]</scope>
    <source>
        <strain evidence="10 11">IBT 18842</strain>
    </source>
</reference>
<protein>
    <submittedName>
        <fullName evidence="10">Longevity assurance proteins LAG1/LAC1</fullName>
    </submittedName>
</protein>
<dbReference type="PROSITE" id="PS50922">
    <property type="entry name" value="TLC"/>
    <property type="match status" value="1"/>
</dbReference>
<feature type="transmembrane region" description="Helical" evidence="8">
    <location>
        <begin position="246"/>
        <end position="270"/>
    </location>
</feature>
<evidence type="ECO:0000256" key="8">
    <source>
        <dbReference type="SAM" id="Phobius"/>
    </source>
</evidence>
<evidence type="ECO:0000259" key="9">
    <source>
        <dbReference type="PROSITE" id="PS50922"/>
    </source>
</evidence>
<feature type="compositionally biased region" description="Basic and acidic residues" evidence="7">
    <location>
        <begin position="409"/>
        <end position="425"/>
    </location>
</feature>
<feature type="transmembrane region" description="Helical" evidence="8">
    <location>
        <begin position="191"/>
        <end position="208"/>
    </location>
</feature>
<gene>
    <name evidence="10" type="ORF">BDV25DRAFT_133221</name>
</gene>
<feature type="transmembrane region" description="Helical" evidence="8">
    <location>
        <begin position="119"/>
        <end position="143"/>
    </location>
</feature>
<dbReference type="EMBL" id="ML742287">
    <property type="protein sequence ID" value="KAE8146092.1"/>
    <property type="molecule type" value="Genomic_DNA"/>
</dbReference>
<evidence type="ECO:0000256" key="7">
    <source>
        <dbReference type="SAM" id="MobiDB-lite"/>
    </source>
</evidence>
<keyword evidence="11" id="KW-1185">Reference proteome</keyword>
<dbReference type="SMART" id="SM00724">
    <property type="entry name" value="TLC"/>
    <property type="match status" value="1"/>
</dbReference>
<dbReference type="Proteomes" id="UP000325780">
    <property type="component" value="Unassembled WGS sequence"/>
</dbReference>
<feature type="transmembrane region" description="Helical" evidence="8">
    <location>
        <begin position="25"/>
        <end position="45"/>
    </location>
</feature>
<dbReference type="PANTHER" id="PTHR12560">
    <property type="entry name" value="LONGEVITY ASSURANCE FACTOR 1 LAG1"/>
    <property type="match status" value="1"/>
</dbReference>
<feature type="region of interest" description="Disordered" evidence="7">
    <location>
        <begin position="359"/>
        <end position="425"/>
    </location>
</feature>
<accession>A0A5N6TID8</accession>